<protein>
    <submittedName>
        <fullName evidence="2">Uncharacterized protein</fullName>
    </submittedName>
</protein>
<feature type="signal peptide" evidence="1">
    <location>
        <begin position="1"/>
        <end position="31"/>
    </location>
</feature>
<evidence type="ECO:0000256" key="1">
    <source>
        <dbReference type="SAM" id="SignalP"/>
    </source>
</evidence>
<sequence length="175" mass="20399">QLFFCYRHNMMLLLIGLTVVCFLSFHHSTAGLPMEVQQIPQVSDDDLQLSSNLVLPEVELDRIEALLTDLLQGEDWSDLNNPLFYVEGPPEIGDAPIPWKRTRYYRRYPWKRQNGRNYDPEGFVCNPTKHEVFQLLVALHDARGGNLGRTINFCNRKRPAHAIFTNMRFLGRRKK</sequence>
<accession>A0A1B6E5T1</accession>
<keyword evidence="1" id="KW-0732">Signal</keyword>
<evidence type="ECO:0000313" key="2">
    <source>
        <dbReference type="EMBL" id="JAS33296.1"/>
    </source>
</evidence>
<feature type="chain" id="PRO_5008581853" evidence="1">
    <location>
        <begin position="32"/>
        <end position="175"/>
    </location>
</feature>
<organism evidence="2">
    <name type="scientific">Clastoptera arizonana</name>
    <name type="common">Arizona spittle bug</name>
    <dbReference type="NCBI Taxonomy" id="38151"/>
    <lineage>
        <taxon>Eukaryota</taxon>
        <taxon>Metazoa</taxon>
        <taxon>Ecdysozoa</taxon>
        <taxon>Arthropoda</taxon>
        <taxon>Hexapoda</taxon>
        <taxon>Insecta</taxon>
        <taxon>Pterygota</taxon>
        <taxon>Neoptera</taxon>
        <taxon>Paraneoptera</taxon>
        <taxon>Hemiptera</taxon>
        <taxon>Auchenorrhyncha</taxon>
        <taxon>Cercopoidea</taxon>
        <taxon>Clastopteridae</taxon>
        <taxon>Clastoptera</taxon>
    </lineage>
</organism>
<name>A0A1B6E5T1_9HEMI</name>
<dbReference type="EMBL" id="GEDC01004002">
    <property type="protein sequence ID" value="JAS33296.1"/>
    <property type="molecule type" value="Transcribed_RNA"/>
</dbReference>
<dbReference type="AlphaFoldDB" id="A0A1B6E5T1"/>
<proteinExistence type="predicted"/>
<reference evidence="2" key="1">
    <citation type="submission" date="2015-12" db="EMBL/GenBank/DDBJ databases">
        <title>De novo transcriptome assembly of four potential Pierce s Disease insect vectors from Arizona vineyards.</title>
        <authorList>
            <person name="Tassone E.E."/>
        </authorList>
    </citation>
    <scope>NUCLEOTIDE SEQUENCE</scope>
</reference>
<gene>
    <name evidence="2" type="ORF">g.3045</name>
</gene>
<feature type="non-terminal residue" evidence="2">
    <location>
        <position position="1"/>
    </location>
</feature>